<dbReference type="Proteomes" id="UP000193648">
    <property type="component" value="Unassembled WGS sequence"/>
</dbReference>
<evidence type="ECO:0000256" key="2">
    <source>
        <dbReference type="SAM" id="MobiDB-lite"/>
    </source>
</evidence>
<dbReference type="PANTHER" id="PTHR47372">
    <property type="entry name" value="DAUER UP-REGULATED-RELATED"/>
    <property type="match status" value="1"/>
</dbReference>
<comment type="caution">
    <text evidence="3">The sequence shown here is derived from an EMBL/GenBank/DDBJ whole genome shotgun (WGS) entry which is preliminary data.</text>
</comment>
<dbReference type="Gene3D" id="1.20.120.20">
    <property type="entry name" value="Apolipoprotein"/>
    <property type="match status" value="1"/>
</dbReference>
<dbReference type="STRING" id="64571.A0A1Y2GDV2"/>
<reference evidence="3 4" key="1">
    <citation type="submission" date="2016-07" db="EMBL/GenBank/DDBJ databases">
        <title>Pervasive Adenine N6-methylation of Active Genes in Fungi.</title>
        <authorList>
            <consortium name="DOE Joint Genome Institute"/>
            <person name="Mondo S.J."/>
            <person name="Dannebaum R.O."/>
            <person name="Kuo R.C."/>
            <person name="Labutti K."/>
            <person name="Haridas S."/>
            <person name="Kuo A."/>
            <person name="Salamov A."/>
            <person name="Ahrendt S.R."/>
            <person name="Lipzen A."/>
            <person name="Sullivan W."/>
            <person name="Andreopoulos W.B."/>
            <person name="Clum A."/>
            <person name="Lindquist E."/>
            <person name="Daum C."/>
            <person name="Ramamoorthy G.K."/>
            <person name="Gryganskyi A."/>
            <person name="Culley D."/>
            <person name="Magnuson J.K."/>
            <person name="James T.Y."/>
            <person name="O'Malley M.A."/>
            <person name="Stajich J.E."/>
            <person name="Spatafora J.W."/>
            <person name="Visel A."/>
            <person name="Grigoriev I.V."/>
        </authorList>
    </citation>
    <scope>NUCLEOTIDE SEQUENCE [LARGE SCALE GENOMIC DNA]</scope>
    <source>
        <strain evidence="3 4">NRRL 3116</strain>
    </source>
</reference>
<sequence>MGAHTISTHTVKDGVTTTILTRTTTIVSEHEEILEGHEDESHGIVENVRRTFRDYWFPAHTEDDDDTEEDHEIHHDPSLLKHNSVLKRAYDYWKSLTQDADEAAKQAVLEARKARDEAAAEAKWAFLGYKKEAREAYEAAEKKYREALANAERIHEEAHEKAKSKWFQALDTTEREVGNIKDQAADITHQKWDRFKSAVNSLAYNPPKYGCAPSSQYWFSRHEPSAWDCREVWEHPNRHDHRHQSIKALPKKQLTKDKVHDTLTGLFHQAESKIQNAPSLTSFDSILKPVKDQYHNLLDRVLRNEHGAIEELDEFFDKTKAKLNEAKYYEEQTDSWLTSQWNSIVDNAGDFKDQYEHAFKNTIKSIKNARAEIYNSLINNLQRSLTVARNNIHEAYQATKDQADKSRLRKAIHDATESFSQTVKETETKIKSAPKNAYHHAIEAFNRDTAHLKAKLEHAAHIASKSASSASHHVSKSGSSVIHHASKSGASLSAQASKSAESVSGHASKSVSSAINQATDDAKSVIDEVQRSASNKYYAASDKARHGYEHATASASSIWSSATPIASSKFHQAQDQYYKLVGNVRGHWFDQNDRGEMSASSVYGAVLSLYFIFLAQRIWRSRRLTRLADPSRTTVTVVTTESEKHNLQNGDHVARIEKFKSKPSAEDLFETERNLFGNVLTQFTSVVPVSLILLILLELGGFSRVALHTLFVGLVTSQVLQGGLLNDVLVQLGVVDGVHTSGRELGTIMSWTVLGLAAVANAIKAIHD</sequence>
<dbReference type="RefSeq" id="XP_021876863.1">
    <property type="nucleotide sequence ID" value="XM_022025682.1"/>
</dbReference>
<proteinExistence type="predicted"/>
<accession>A0A1Y2GDV2</accession>
<dbReference type="InParanoid" id="A0A1Y2GDV2"/>
<name>A0A1Y2GDV2_9FUNG</name>
<feature type="region of interest" description="Disordered" evidence="2">
    <location>
        <begin position="463"/>
        <end position="494"/>
    </location>
</feature>
<keyword evidence="1" id="KW-0175">Coiled coil</keyword>
<feature type="compositionally biased region" description="Low complexity" evidence="2">
    <location>
        <begin position="463"/>
        <end position="483"/>
    </location>
</feature>
<protein>
    <submittedName>
        <fullName evidence="3">Uncharacterized protein</fullName>
    </submittedName>
</protein>
<feature type="coiled-coil region" evidence="1">
    <location>
        <begin position="352"/>
        <end position="398"/>
    </location>
</feature>
<feature type="coiled-coil region" evidence="1">
    <location>
        <begin position="130"/>
        <end position="161"/>
    </location>
</feature>
<dbReference type="GeneID" id="33567525"/>
<evidence type="ECO:0000313" key="4">
    <source>
        <dbReference type="Proteomes" id="UP000193648"/>
    </source>
</evidence>
<evidence type="ECO:0000256" key="1">
    <source>
        <dbReference type="SAM" id="Coils"/>
    </source>
</evidence>
<dbReference type="AlphaFoldDB" id="A0A1Y2GDV2"/>
<dbReference type="PANTHER" id="PTHR47372:SF11">
    <property type="entry name" value="RE19971P"/>
    <property type="match status" value="1"/>
</dbReference>
<dbReference type="OrthoDB" id="2400993at2759"/>
<dbReference type="EMBL" id="MCFF01000053">
    <property type="protein sequence ID" value="ORZ04999.1"/>
    <property type="molecule type" value="Genomic_DNA"/>
</dbReference>
<gene>
    <name evidence="3" type="ORF">BCR41DRAFT_362167</name>
</gene>
<evidence type="ECO:0000313" key="3">
    <source>
        <dbReference type="EMBL" id="ORZ04999.1"/>
    </source>
</evidence>
<keyword evidence="4" id="KW-1185">Reference proteome</keyword>
<organism evidence="3 4">
    <name type="scientific">Lobosporangium transversale</name>
    <dbReference type="NCBI Taxonomy" id="64571"/>
    <lineage>
        <taxon>Eukaryota</taxon>
        <taxon>Fungi</taxon>
        <taxon>Fungi incertae sedis</taxon>
        <taxon>Mucoromycota</taxon>
        <taxon>Mortierellomycotina</taxon>
        <taxon>Mortierellomycetes</taxon>
        <taxon>Mortierellales</taxon>
        <taxon>Mortierellaceae</taxon>
        <taxon>Lobosporangium</taxon>
    </lineage>
</organism>